<dbReference type="InterPro" id="IPR036028">
    <property type="entry name" value="SH3-like_dom_sf"/>
</dbReference>
<evidence type="ECO:0000256" key="9">
    <source>
        <dbReference type="ARBA" id="ARBA00049299"/>
    </source>
</evidence>
<dbReference type="Pfam" id="PF07653">
    <property type="entry name" value="SH3_2"/>
    <property type="match status" value="1"/>
</dbReference>
<evidence type="ECO:0000256" key="1">
    <source>
        <dbReference type="ARBA" id="ARBA00022443"/>
    </source>
</evidence>
<keyword evidence="2" id="KW-0808">Transferase</keyword>
<dbReference type="Pfam" id="PF00069">
    <property type="entry name" value="Pkinase"/>
    <property type="match status" value="1"/>
</dbReference>
<dbReference type="InterPro" id="IPR008271">
    <property type="entry name" value="Ser/Thr_kinase_AS"/>
</dbReference>
<dbReference type="EMBL" id="CABFNO020001379">
    <property type="protein sequence ID" value="CAG9984234.1"/>
    <property type="molecule type" value="Genomic_DNA"/>
</dbReference>
<comment type="catalytic activity">
    <reaction evidence="10">
        <text>L-tyrosyl-[protein] + ATP = O-phospho-L-tyrosyl-[protein] + ADP + H(+)</text>
        <dbReference type="Rhea" id="RHEA:10596"/>
        <dbReference type="Rhea" id="RHEA-COMP:10136"/>
        <dbReference type="Rhea" id="RHEA-COMP:20101"/>
        <dbReference type="ChEBI" id="CHEBI:15378"/>
        <dbReference type="ChEBI" id="CHEBI:30616"/>
        <dbReference type="ChEBI" id="CHEBI:46858"/>
        <dbReference type="ChEBI" id="CHEBI:61978"/>
        <dbReference type="ChEBI" id="CHEBI:456216"/>
        <dbReference type="EC" id="2.7.12.2"/>
    </reaction>
</comment>
<keyword evidence="16" id="KW-1185">Reference proteome</keyword>
<comment type="catalytic activity">
    <reaction evidence="9">
        <text>L-threonyl-[protein] + ATP = O-phospho-L-threonyl-[protein] + ADP + H(+)</text>
        <dbReference type="Rhea" id="RHEA:46608"/>
        <dbReference type="Rhea" id="RHEA-COMP:11060"/>
        <dbReference type="Rhea" id="RHEA-COMP:11605"/>
        <dbReference type="ChEBI" id="CHEBI:15378"/>
        <dbReference type="ChEBI" id="CHEBI:30013"/>
        <dbReference type="ChEBI" id="CHEBI:30616"/>
        <dbReference type="ChEBI" id="CHEBI:61977"/>
        <dbReference type="ChEBI" id="CHEBI:456216"/>
        <dbReference type="EC" id="2.7.12.2"/>
    </reaction>
</comment>
<keyword evidence="4" id="KW-0418">Kinase</keyword>
<dbReference type="Gene3D" id="2.30.30.40">
    <property type="entry name" value="SH3 Domains"/>
    <property type="match status" value="2"/>
</dbReference>
<dbReference type="InterPro" id="IPR000719">
    <property type="entry name" value="Prot_kinase_dom"/>
</dbReference>
<dbReference type="PROSITE" id="PS50002">
    <property type="entry name" value="SH3"/>
    <property type="match status" value="2"/>
</dbReference>
<evidence type="ECO:0000313" key="15">
    <source>
        <dbReference type="EMBL" id="CAG9984234.1"/>
    </source>
</evidence>
<dbReference type="EC" id="2.7.12.2" evidence="7"/>
<dbReference type="SMART" id="SM00326">
    <property type="entry name" value="SH3"/>
    <property type="match status" value="2"/>
</dbReference>
<comment type="similarity">
    <text evidence="6">Belongs to the protein kinase superfamily. STE Ser/Thr protein kinase family. MAP kinase kinase subfamily.</text>
</comment>
<evidence type="ECO:0000313" key="16">
    <source>
        <dbReference type="Proteomes" id="UP000754883"/>
    </source>
</evidence>
<keyword evidence="3" id="KW-0547">Nucleotide-binding</keyword>
<evidence type="ECO:0000256" key="12">
    <source>
        <dbReference type="SAM" id="MobiDB-lite"/>
    </source>
</evidence>
<feature type="region of interest" description="Disordered" evidence="12">
    <location>
        <begin position="320"/>
        <end position="339"/>
    </location>
</feature>
<comment type="caution">
    <text evidence="15">The sequence shown here is derived from an EMBL/GenBank/DDBJ whole genome shotgun (WGS) entry which is preliminary data.</text>
</comment>
<dbReference type="PANTHER" id="PTHR48013">
    <property type="entry name" value="DUAL SPECIFICITY MITOGEN-ACTIVATED PROTEIN KINASE KINASE 5-RELATED"/>
    <property type="match status" value="1"/>
</dbReference>
<evidence type="ECO:0000256" key="10">
    <source>
        <dbReference type="ARBA" id="ARBA00051693"/>
    </source>
</evidence>
<evidence type="ECO:0000256" key="7">
    <source>
        <dbReference type="ARBA" id="ARBA00038999"/>
    </source>
</evidence>
<dbReference type="SUPFAM" id="SSF50044">
    <property type="entry name" value="SH3-domain"/>
    <property type="match status" value="2"/>
</dbReference>
<name>A0A9N9UEQ3_9HYPO</name>
<evidence type="ECO:0000256" key="4">
    <source>
        <dbReference type="ARBA" id="ARBA00022777"/>
    </source>
</evidence>
<evidence type="ECO:0000259" key="14">
    <source>
        <dbReference type="PROSITE" id="PS50011"/>
    </source>
</evidence>
<evidence type="ECO:0000256" key="6">
    <source>
        <dbReference type="ARBA" id="ARBA00038035"/>
    </source>
</evidence>
<dbReference type="SMART" id="SM00220">
    <property type="entry name" value="S_TKc"/>
    <property type="match status" value="1"/>
</dbReference>
<dbReference type="PROSITE" id="PS00108">
    <property type="entry name" value="PROTEIN_KINASE_ST"/>
    <property type="match status" value="1"/>
</dbReference>
<dbReference type="PROSITE" id="PS50011">
    <property type="entry name" value="PROTEIN_KINASE_DOM"/>
    <property type="match status" value="1"/>
</dbReference>
<organism evidence="15 16">
    <name type="scientific">Clonostachys byssicola</name>
    <dbReference type="NCBI Taxonomy" id="160290"/>
    <lineage>
        <taxon>Eukaryota</taxon>
        <taxon>Fungi</taxon>
        <taxon>Dikarya</taxon>
        <taxon>Ascomycota</taxon>
        <taxon>Pezizomycotina</taxon>
        <taxon>Sordariomycetes</taxon>
        <taxon>Hypocreomycetidae</taxon>
        <taxon>Hypocreales</taxon>
        <taxon>Bionectriaceae</taxon>
        <taxon>Clonostachys</taxon>
    </lineage>
</organism>
<feature type="region of interest" description="Disordered" evidence="12">
    <location>
        <begin position="421"/>
        <end position="442"/>
    </location>
</feature>
<evidence type="ECO:0000259" key="13">
    <source>
        <dbReference type="PROSITE" id="PS50002"/>
    </source>
</evidence>
<evidence type="ECO:0000256" key="5">
    <source>
        <dbReference type="ARBA" id="ARBA00022840"/>
    </source>
</evidence>
<proteinExistence type="inferred from homology"/>
<dbReference type="Proteomes" id="UP000754883">
    <property type="component" value="Unassembled WGS sequence"/>
</dbReference>
<dbReference type="InterPro" id="IPR001452">
    <property type="entry name" value="SH3_domain"/>
</dbReference>
<evidence type="ECO:0000256" key="3">
    <source>
        <dbReference type="ARBA" id="ARBA00022741"/>
    </source>
</evidence>
<dbReference type="GO" id="GO:0005524">
    <property type="term" value="F:ATP binding"/>
    <property type="evidence" value="ECO:0007669"/>
    <property type="project" value="UniProtKB-KW"/>
</dbReference>
<evidence type="ECO:0000256" key="11">
    <source>
        <dbReference type="PROSITE-ProRule" id="PRU00192"/>
    </source>
</evidence>
<feature type="domain" description="SH3" evidence="13">
    <location>
        <begin position="657"/>
        <end position="716"/>
    </location>
</feature>
<feature type="domain" description="SH3" evidence="13">
    <location>
        <begin position="468"/>
        <end position="529"/>
    </location>
</feature>
<dbReference type="SUPFAM" id="SSF56112">
    <property type="entry name" value="Protein kinase-like (PK-like)"/>
    <property type="match status" value="1"/>
</dbReference>
<feature type="domain" description="Protein kinase" evidence="14">
    <location>
        <begin position="48"/>
        <end position="317"/>
    </location>
</feature>
<dbReference type="AlphaFoldDB" id="A0A9N9UEQ3"/>
<feature type="compositionally biased region" description="Polar residues" evidence="12">
    <location>
        <begin position="320"/>
        <end position="335"/>
    </location>
</feature>
<dbReference type="InterPro" id="IPR011009">
    <property type="entry name" value="Kinase-like_dom_sf"/>
</dbReference>
<keyword evidence="1 11" id="KW-0728">SH3 domain</keyword>
<dbReference type="OrthoDB" id="10252171at2759"/>
<accession>A0A9N9UEQ3</accession>
<dbReference type="Gene3D" id="1.10.510.10">
    <property type="entry name" value="Transferase(Phosphotransferase) domain 1"/>
    <property type="match status" value="1"/>
</dbReference>
<reference evidence="16" key="1">
    <citation type="submission" date="2019-06" db="EMBL/GenBank/DDBJ databases">
        <authorList>
            <person name="Broberg M."/>
        </authorList>
    </citation>
    <scope>NUCLEOTIDE SEQUENCE [LARGE SCALE GENOMIC DNA]</scope>
</reference>
<comment type="catalytic activity">
    <reaction evidence="8">
        <text>L-seryl-[protein] + ATP = O-phospho-L-seryl-[protein] + ADP + H(+)</text>
        <dbReference type="Rhea" id="RHEA:17989"/>
        <dbReference type="Rhea" id="RHEA-COMP:9863"/>
        <dbReference type="Rhea" id="RHEA-COMP:11604"/>
        <dbReference type="ChEBI" id="CHEBI:15378"/>
        <dbReference type="ChEBI" id="CHEBI:29999"/>
        <dbReference type="ChEBI" id="CHEBI:30616"/>
        <dbReference type="ChEBI" id="CHEBI:83421"/>
        <dbReference type="ChEBI" id="CHEBI:456216"/>
        <dbReference type="EC" id="2.7.12.2"/>
    </reaction>
</comment>
<evidence type="ECO:0000256" key="2">
    <source>
        <dbReference type="ARBA" id="ARBA00022679"/>
    </source>
</evidence>
<dbReference type="PANTHER" id="PTHR48013:SF9">
    <property type="entry name" value="DUAL SPECIFICITY MITOGEN-ACTIVATED PROTEIN KINASE KINASE 5"/>
    <property type="match status" value="1"/>
</dbReference>
<gene>
    <name evidence="15" type="ORF">CBYS24578_00008722</name>
</gene>
<reference evidence="15 16" key="2">
    <citation type="submission" date="2021-10" db="EMBL/GenBank/DDBJ databases">
        <authorList>
            <person name="Piombo E."/>
        </authorList>
    </citation>
    <scope>NUCLEOTIDE SEQUENCE [LARGE SCALE GENOMIC DNA]</scope>
</reference>
<keyword evidence="5" id="KW-0067">ATP-binding</keyword>
<protein>
    <recommendedName>
        <fullName evidence="7">mitogen-activated protein kinase kinase</fullName>
        <ecNumber evidence="7">2.7.12.2</ecNumber>
    </recommendedName>
</protein>
<dbReference type="GO" id="GO:0004708">
    <property type="term" value="F:MAP kinase kinase activity"/>
    <property type="evidence" value="ECO:0007669"/>
    <property type="project" value="UniProtKB-EC"/>
</dbReference>
<sequence>MVRGAYLENLPELVRDSRLEATFGVSGQQAYTLHHSASHRTRAAQEKWVVKRTLGEGGQGTVNLEVGGNAKFRAVKRFAISDNEKQSELHRRELIAIFKFSQARYSELFVKSCGWYTSDSHIHIAMEYMELGDLQKYLSNTSKCRNHRLPEIEAHSIATQVLEGLSAMHKEGFSHRDLKPANILIHSQPPDPWWVKLADFGISKRGGDMTELTAIRGTPNFLPPELLGFGKGGKLTHSFAIDMWCFGETLFRILSGRRTFEQLQDVVKYCTGRTAFPTSILQKAGASEKAANFVSSLMLVDPENRLTASNAGEHEWLQSTVPSKAKGSPQSQVETPQAVVDGTPYSTQISTAPSAYWTAALPATGTVTTRKSRIKSVGAGFGSNDLKSSISTEPSASWTAVLGSRRVFDATSRLVTTNKAITNGGLRPSTKPGMKRNPITKESDKPFRDFARDWKIWISEHRKNADHRMSPRAIVISPYPKLYPEDIALSVGDYITFIEKLEDTNWSVGVNQNGDSGTFPHRHLRFIEELVAETTQNGSNIPVLDPLLLKLFRKDLNKQGFTEDFVKQNEDFVIFWLQQQQGRLGADSKDIVNLSPGVHRCDNDDGEATVIEADCPSTSTPTFKSTPTLAYNPLVTSKPTPKDTSKHKQEVIPESKGTGITVQALQNYTADREEELSFNTGQVISITDFTRTFWWMGEVNGKRGLIPVNSNYVRIHSGTPPSTVMRLP</sequence>
<evidence type="ECO:0000256" key="8">
    <source>
        <dbReference type="ARBA" id="ARBA00049014"/>
    </source>
</evidence>